<proteinExistence type="predicted"/>
<keyword evidence="1" id="KW-1185">Reference proteome</keyword>
<evidence type="ECO:0000313" key="1">
    <source>
        <dbReference type="Proteomes" id="UP000887565"/>
    </source>
</evidence>
<accession>A0A915I6T0</accession>
<dbReference type="Proteomes" id="UP000887565">
    <property type="component" value="Unplaced"/>
</dbReference>
<name>A0A915I6T0_ROMCU</name>
<organism evidence="1 2">
    <name type="scientific">Romanomermis culicivorax</name>
    <name type="common">Nematode worm</name>
    <dbReference type="NCBI Taxonomy" id="13658"/>
    <lineage>
        <taxon>Eukaryota</taxon>
        <taxon>Metazoa</taxon>
        <taxon>Ecdysozoa</taxon>
        <taxon>Nematoda</taxon>
        <taxon>Enoplea</taxon>
        <taxon>Dorylaimia</taxon>
        <taxon>Mermithida</taxon>
        <taxon>Mermithoidea</taxon>
        <taxon>Mermithidae</taxon>
        <taxon>Romanomermis</taxon>
    </lineage>
</organism>
<reference evidence="2" key="1">
    <citation type="submission" date="2022-11" db="UniProtKB">
        <authorList>
            <consortium name="WormBaseParasite"/>
        </authorList>
    </citation>
    <scope>IDENTIFICATION</scope>
</reference>
<protein>
    <submittedName>
        <fullName evidence="2">Uncharacterized protein</fullName>
    </submittedName>
</protein>
<sequence>MIMKGDPKAKFTLVFIDYFPQSANLIDNRNEALFDSIIFEFRGTKKNETASICSFCSESTSSPTRRSVEDIRTFECCFNITQPIICQGNHFRQRISASPPRVYSQVTDYFQFQVPACFCLWFL</sequence>
<evidence type="ECO:0000313" key="2">
    <source>
        <dbReference type="WBParaSite" id="nRc.2.0.1.t09471-RA"/>
    </source>
</evidence>
<dbReference type="WBParaSite" id="nRc.2.0.1.t09471-RA">
    <property type="protein sequence ID" value="nRc.2.0.1.t09471-RA"/>
    <property type="gene ID" value="nRc.2.0.1.g09471"/>
</dbReference>
<dbReference type="AlphaFoldDB" id="A0A915I6T0"/>